<evidence type="ECO:0000313" key="4">
    <source>
        <dbReference type="Proteomes" id="UP000017396"/>
    </source>
</evidence>
<organism evidence="3 4">
    <name type="scientific">Gloeobacter kilaueensis (strain ATCC BAA-2537 / CCAP 1431/1 / ULC 316 / JS1)</name>
    <dbReference type="NCBI Taxonomy" id="1183438"/>
    <lineage>
        <taxon>Bacteria</taxon>
        <taxon>Bacillati</taxon>
        <taxon>Cyanobacteriota</taxon>
        <taxon>Cyanophyceae</taxon>
        <taxon>Gloeobacterales</taxon>
        <taxon>Gloeobacteraceae</taxon>
        <taxon>Gloeobacter</taxon>
    </lineage>
</organism>
<keyword evidence="4" id="KW-1185">Reference proteome</keyword>
<dbReference type="HOGENOM" id="CLU_1068576_0_0_3"/>
<dbReference type="KEGG" id="glj:GKIL_2615"/>
<keyword evidence="2" id="KW-1133">Transmembrane helix</keyword>
<protein>
    <submittedName>
        <fullName evidence="3">Alpha-ketoglutarate decarboxylase</fullName>
    </submittedName>
</protein>
<keyword evidence="2" id="KW-0472">Membrane</keyword>
<dbReference type="STRING" id="1183438.GKIL_2615"/>
<evidence type="ECO:0000256" key="2">
    <source>
        <dbReference type="SAM" id="Phobius"/>
    </source>
</evidence>
<keyword evidence="2" id="KW-0812">Transmembrane</keyword>
<gene>
    <name evidence="3" type="primary">kgd</name>
    <name evidence="3" type="ORF">GKIL_2615</name>
</gene>
<name>U5QIY0_GLOK1</name>
<feature type="compositionally biased region" description="Pro residues" evidence="1">
    <location>
        <begin position="174"/>
        <end position="195"/>
    </location>
</feature>
<dbReference type="RefSeq" id="WP_023174057.1">
    <property type="nucleotide sequence ID" value="NC_022600.1"/>
</dbReference>
<feature type="region of interest" description="Disordered" evidence="1">
    <location>
        <begin position="1"/>
        <end position="25"/>
    </location>
</feature>
<dbReference type="EMBL" id="CP003587">
    <property type="protein sequence ID" value="AGY58861.1"/>
    <property type="molecule type" value="Genomic_DNA"/>
</dbReference>
<proteinExistence type="predicted"/>
<accession>U5QIY0</accession>
<feature type="transmembrane region" description="Helical" evidence="2">
    <location>
        <begin position="87"/>
        <end position="108"/>
    </location>
</feature>
<dbReference type="AlphaFoldDB" id="U5QIY0"/>
<feature type="region of interest" description="Disordered" evidence="1">
    <location>
        <begin position="165"/>
        <end position="195"/>
    </location>
</feature>
<evidence type="ECO:0000256" key="1">
    <source>
        <dbReference type="SAM" id="MobiDB-lite"/>
    </source>
</evidence>
<feature type="region of interest" description="Disordered" evidence="1">
    <location>
        <begin position="119"/>
        <end position="147"/>
    </location>
</feature>
<reference evidence="3 4" key="1">
    <citation type="journal article" date="2013" name="PLoS ONE">
        <title>Cultivation and Complete Genome Sequencing of Gloeobacter kilaueensis sp. nov., from a Lava Cave in Kilauea Caldera, Hawai'i.</title>
        <authorList>
            <person name="Saw J.H."/>
            <person name="Schatz M."/>
            <person name="Brown M.V."/>
            <person name="Kunkel D.D."/>
            <person name="Foster J.S."/>
            <person name="Shick H."/>
            <person name="Christensen S."/>
            <person name="Hou S."/>
            <person name="Wan X."/>
            <person name="Donachie S.P."/>
        </authorList>
    </citation>
    <scope>NUCLEOTIDE SEQUENCE [LARGE SCALE GENOMIC DNA]</scope>
    <source>
        <strain evidence="4">JS</strain>
    </source>
</reference>
<dbReference type="Proteomes" id="UP000017396">
    <property type="component" value="Chromosome"/>
</dbReference>
<sequence>MYPWEKPADAAPQTAGPENLGDIGQTYPWAAAPAERPGALAAPEEGGMPLLSPDEERLVAQITADVPLTLGQPALIRYSASEKPVRWLPLAGVLAATVLFGALIILWLRPAEPPVVVDPTARPSARPASVAPAKPARPAKPVASLIQPSPARPFVEKTLKDGGRTNPFYTAIPAPKPPPPLKPVKQPPPPPPPPPVLSLDSLAVSGSSRAALIRVTSSQSEPSVFEVSVGDGVAGWTVRSITTNQVVLVKGKLTRVLLAQ</sequence>
<evidence type="ECO:0000313" key="3">
    <source>
        <dbReference type="EMBL" id="AGY58861.1"/>
    </source>
</evidence>
<feature type="compositionally biased region" description="Low complexity" evidence="1">
    <location>
        <begin position="121"/>
        <end position="144"/>
    </location>
</feature>